<proteinExistence type="predicted"/>
<evidence type="ECO:0000256" key="1">
    <source>
        <dbReference type="SAM" id="MobiDB-lite"/>
    </source>
</evidence>
<reference evidence="2 3" key="1">
    <citation type="submission" date="2017-11" db="EMBL/GenBank/DDBJ databases">
        <title>De novo assembly and phasing of dikaryotic genomes from two isolates of Puccinia coronata f. sp. avenae, the causal agent of oat crown rust.</title>
        <authorList>
            <person name="Miller M.E."/>
            <person name="Zhang Y."/>
            <person name="Omidvar V."/>
            <person name="Sperschneider J."/>
            <person name="Schwessinger B."/>
            <person name="Raley C."/>
            <person name="Palmer J.M."/>
            <person name="Garnica D."/>
            <person name="Upadhyaya N."/>
            <person name="Rathjen J."/>
            <person name="Taylor J.M."/>
            <person name="Park R.F."/>
            <person name="Dodds P.N."/>
            <person name="Hirsch C.D."/>
            <person name="Kianian S.F."/>
            <person name="Figueroa M."/>
        </authorList>
    </citation>
    <scope>NUCLEOTIDE SEQUENCE [LARGE SCALE GENOMIC DNA]</scope>
    <source>
        <strain evidence="2">12SD80</strain>
    </source>
</reference>
<feature type="region of interest" description="Disordered" evidence="1">
    <location>
        <begin position="1"/>
        <end position="20"/>
    </location>
</feature>
<organism evidence="2 3">
    <name type="scientific">Puccinia coronata f. sp. avenae</name>
    <dbReference type="NCBI Taxonomy" id="200324"/>
    <lineage>
        <taxon>Eukaryota</taxon>
        <taxon>Fungi</taxon>
        <taxon>Dikarya</taxon>
        <taxon>Basidiomycota</taxon>
        <taxon>Pucciniomycotina</taxon>
        <taxon>Pucciniomycetes</taxon>
        <taxon>Pucciniales</taxon>
        <taxon>Pucciniaceae</taxon>
        <taxon>Puccinia</taxon>
    </lineage>
</organism>
<protein>
    <submittedName>
        <fullName evidence="2">Uncharacterized protein</fullName>
    </submittedName>
</protein>
<comment type="caution">
    <text evidence="2">The sequence shown here is derived from an EMBL/GenBank/DDBJ whole genome shotgun (WGS) entry which is preliminary data.</text>
</comment>
<dbReference type="AlphaFoldDB" id="A0A2N5UVF5"/>
<sequence>MQHDASPVDRQTMRSSSTRGCVDTDTYKALITDLGIQSKDYGPTHLDNVAHPRTAPSTLIPDVTNEREGTPQFPANVSQVPSAGPNYERTPSLMFPMDRTESPLCTQESENAPPALHSEGYIAPSNSNTSHFGCSPGTASRLQHSSHDYRLPGEDLKVEHSLLVYRMGSKRYLRRCLEEGLDIDFKTTDPDPLSSDNRALEPVYSPWIFRKHDSLRPGGLSSIPLPSLGVNDVELVGRKAGANHALEYRHVTIRGCRAYYVPVTMGTSRNAVQVLFYGNTNGGLVINTIIANSV</sequence>
<dbReference type="Proteomes" id="UP000235392">
    <property type="component" value="Unassembled WGS sequence"/>
</dbReference>
<accession>A0A2N5UVF5</accession>
<dbReference type="EMBL" id="PGCI01000087">
    <property type="protein sequence ID" value="PLW41626.1"/>
    <property type="molecule type" value="Genomic_DNA"/>
</dbReference>
<evidence type="ECO:0000313" key="2">
    <source>
        <dbReference type="EMBL" id="PLW41626.1"/>
    </source>
</evidence>
<name>A0A2N5UVF5_9BASI</name>
<gene>
    <name evidence="2" type="ORF">PCASD_05423</name>
</gene>
<evidence type="ECO:0000313" key="3">
    <source>
        <dbReference type="Proteomes" id="UP000235392"/>
    </source>
</evidence>